<organism evidence="9 10">
    <name type="scientific">Candidatus Cryptobacteroides excrementavium</name>
    <dbReference type="NCBI Taxonomy" id="2840759"/>
    <lineage>
        <taxon>Bacteria</taxon>
        <taxon>Pseudomonadati</taxon>
        <taxon>Bacteroidota</taxon>
        <taxon>Bacteroidia</taxon>
        <taxon>Bacteroidales</taxon>
        <taxon>Candidatus Cryptobacteroides</taxon>
    </lineage>
</organism>
<dbReference type="Pfam" id="PF00521">
    <property type="entry name" value="DNA_topoisoIV"/>
    <property type="match status" value="1"/>
</dbReference>
<dbReference type="PANTHER" id="PTHR43493:SF5">
    <property type="entry name" value="DNA GYRASE SUBUNIT A, CHLOROPLASTIC_MITOCHONDRIAL"/>
    <property type="match status" value="1"/>
</dbReference>
<evidence type="ECO:0000256" key="6">
    <source>
        <dbReference type="PROSITE-ProRule" id="PRU01384"/>
    </source>
</evidence>
<evidence type="ECO:0000256" key="7">
    <source>
        <dbReference type="SAM" id="MobiDB-lite"/>
    </source>
</evidence>
<dbReference type="InterPro" id="IPR013758">
    <property type="entry name" value="Topo_IIA_A/C_ab"/>
</dbReference>
<dbReference type="SMART" id="SM00434">
    <property type="entry name" value="TOP4c"/>
    <property type="match status" value="1"/>
</dbReference>
<keyword evidence="3 6" id="KW-0799">Topoisomerase</keyword>
<dbReference type="Gene3D" id="3.30.1360.40">
    <property type="match status" value="1"/>
</dbReference>
<dbReference type="InterPro" id="IPR002205">
    <property type="entry name" value="Topo_IIA_dom_A"/>
</dbReference>
<proteinExistence type="inferred from homology"/>
<feature type="domain" description="Topo IIA-type catalytic" evidence="8">
    <location>
        <begin position="76"/>
        <end position="485"/>
    </location>
</feature>
<dbReference type="GO" id="GO:0005524">
    <property type="term" value="F:ATP binding"/>
    <property type="evidence" value="ECO:0007669"/>
    <property type="project" value="InterPro"/>
</dbReference>
<accession>A0A9D9NRT5</accession>
<dbReference type="InterPro" id="IPR013757">
    <property type="entry name" value="Topo_IIA_A_a_sf"/>
</dbReference>
<protein>
    <submittedName>
        <fullName evidence="9">DNA gyrase/topoisomerase IV subunit A</fullName>
    </submittedName>
</protein>
<evidence type="ECO:0000256" key="2">
    <source>
        <dbReference type="ARBA" id="ARBA00008263"/>
    </source>
</evidence>
<dbReference type="SUPFAM" id="SSF56719">
    <property type="entry name" value="Type II DNA topoisomerase"/>
    <property type="match status" value="1"/>
</dbReference>
<gene>
    <name evidence="9" type="ORF">IAB78_04640</name>
</gene>
<dbReference type="EMBL" id="JADILX010000078">
    <property type="protein sequence ID" value="MBO8485691.1"/>
    <property type="molecule type" value="Genomic_DNA"/>
</dbReference>
<dbReference type="Gene3D" id="1.10.268.10">
    <property type="entry name" value="Topoisomerase, domain 3"/>
    <property type="match status" value="1"/>
</dbReference>
<dbReference type="GO" id="GO:0009330">
    <property type="term" value="C:DNA topoisomerase type II (double strand cut, ATP-hydrolyzing) complex"/>
    <property type="evidence" value="ECO:0007669"/>
    <property type="project" value="TreeGrafter"/>
</dbReference>
<dbReference type="GO" id="GO:0006265">
    <property type="term" value="P:DNA topological change"/>
    <property type="evidence" value="ECO:0007669"/>
    <property type="project" value="UniProtKB-UniRule"/>
</dbReference>
<dbReference type="PROSITE" id="PS52040">
    <property type="entry name" value="TOPO_IIA"/>
    <property type="match status" value="1"/>
</dbReference>
<feature type="active site" description="O-(5'-phospho-DNA)-tyrosine intermediate" evidence="6">
    <location>
        <position position="157"/>
    </location>
</feature>
<evidence type="ECO:0000259" key="8">
    <source>
        <dbReference type="PROSITE" id="PS52040"/>
    </source>
</evidence>
<dbReference type="PANTHER" id="PTHR43493">
    <property type="entry name" value="DNA GYRASE/TOPOISOMERASE SUBUNIT A"/>
    <property type="match status" value="1"/>
</dbReference>
<dbReference type="Gene3D" id="3.90.199.10">
    <property type="entry name" value="Topoisomerase II, domain 5"/>
    <property type="match status" value="1"/>
</dbReference>
<dbReference type="NCBIfam" id="NF009397">
    <property type="entry name" value="PRK12758.1"/>
    <property type="match status" value="1"/>
</dbReference>
<evidence type="ECO:0000256" key="3">
    <source>
        <dbReference type="ARBA" id="ARBA00023029"/>
    </source>
</evidence>
<reference evidence="9" key="2">
    <citation type="journal article" date="2021" name="PeerJ">
        <title>Extensive microbial diversity within the chicken gut microbiome revealed by metagenomics and culture.</title>
        <authorList>
            <person name="Gilroy R."/>
            <person name="Ravi A."/>
            <person name="Getino M."/>
            <person name="Pursley I."/>
            <person name="Horton D.L."/>
            <person name="Alikhan N.F."/>
            <person name="Baker D."/>
            <person name="Gharbi K."/>
            <person name="Hall N."/>
            <person name="Watson M."/>
            <person name="Adriaenssens E.M."/>
            <person name="Foster-Nyarko E."/>
            <person name="Jarju S."/>
            <person name="Secka A."/>
            <person name="Antonio M."/>
            <person name="Oren A."/>
            <person name="Chaudhuri R.R."/>
            <person name="La Ragione R."/>
            <person name="Hildebrand F."/>
            <person name="Pallen M.J."/>
        </authorList>
    </citation>
    <scope>NUCLEOTIDE SEQUENCE</scope>
    <source>
        <strain evidence="9">B2-16538</strain>
    </source>
</reference>
<reference evidence="9" key="1">
    <citation type="submission" date="2020-10" db="EMBL/GenBank/DDBJ databases">
        <authorList>
            <person name="Gilroy R."/>
        </authorList>
    </citation>
    <scope>NUCLEOTIDE SEQUENCE</scope>
    <source>
        <strain evidence="9">B2-16538</strain>
    </source>
</reference>
<evidence type="ECO:0000256" key="5">
    <source>
        <dbReference type="ARBA" id="ARBA00023235"/>
    </source>
</evidence>
<evidence type="ECO:0000256" key="4">
    <source>
        <dbReference type="ARBA" id="ARBA00023125"/>
    </source>
</evidence>
<dbReference type="Proteomes" id="UP000823750">
    <property type="component" value="Unassembled WGS sequence"/>
</dbReference>
<dbReference type="GO" id="GO:0003918">
    <property type="term" value="F:DNA topoisomerase type II (double strand cut, ATP-hydrolyzing) activity"/>
    <property type="evidence" value="ECO:0007669"/>
    <property type="project" value="UniProtKB-EC"/>
</dbReference>
<feature type="compositionally biased region" description="Acidic residues" evidence="7">
    <location>
        <begin position="932"/>
        <end position="941"/>
    </location>
</feature>
<keyword evidence="5 6" id="KW-0413">Isomerase</keyword>
<dbReference type="AlphaFoldDB" id="A0A9D9NRT5"/>
<dbReference type="InterPro" id="IPR013760">
    <property type="entry name" value="Topo_IIA-like_dom_sf"/>
</dbReference>
<dbReference type="NCBIfam" id="NF007209">
    <property type="entry name" value="PRK09631.1"/>
    <property type="match status" value="1"/>
</dbReference>
<feature type="compositionally biased region" description="Acidic residues" evidence="7">
    <location>
        <begin position="1"/>
        <end position="18"/>
    </location>
</feature>
<dbReference type="GO" id="GO:0003677">
    <property type="term" value="F:DNA binding"/>
    <property type="evidence" value="ECO:0007669"/>
    <property type="project" value="UniProtKB-UniRule"/>
</dbReference>
<comment type="caution">
    <text evidence="9">The sequence shown here is derived from an EMBL/GenBank/DDBJ whole genome shotgun (WGS) entry which is preliminary data.</text>
</comment>
<evidence type="ECO:0000313" key="9">
    <source>
        <dbReference type="EMBL" id="MBO8485691.1"/>
    </source>
</evidence>
<evidence type="ECO:0000256" key="1">
    <source>
        <dbReference type="ARBA" id="ARBA00000185"/>
    </source>
</evidence>
<dbReference type="InterPro" id="IPR050220">
    <property type="entry name" value="Type_II_DNA_Topoisomerases"/>
</dbReference>
<comment type="catalytic activity">
    <reaction evidence="1 6">
        <text>ATP-dependent breakage, passage and rejoining of double-stranded DNA.</text>
        <dbReference type="EC" id="5.6.2.2"/>
    </reaction>
</comment>
<dbReference type="GO" id="GO:0005737">
    <property type="term" value="C:cytoplasm"/>
    <property type="evidence" value="ECO:0007669"/>
    <property type="project" value="TreeGrafter"/>
</dbReference>
<name>A0A9D9NRT5_9BACT</name>
<comment type="similarity">
    <text evidence="2">Belongs to the type II topoisomerase GyrA/ParC subunit family.</text>
</comment>
<sequence length="941" mass="105810">MDRDEEMTLPPEEMDGEQQESISGPAAEAPAAPDTNIPSGKYDRLLNENSRKYKLSGMFREWFLDYSSYVILQRAVPDMTDGLKPVQRRILHALYRIDDGAPIKVATIIGEAMKFHPHGDASIEGALVQLGQKNMLIDCQGNWGNILTGDSNAAPRYIEAKLSRLAKEILFNPKTTEWMNSYDGRNQEPVELPVKFPLLLAQGAEGIAVGLASKILPHNFNELIDASIAILQDKPFELYPDFPTGGFADCSRYNRGRRGGTVKVRAKIEKIDKNTIAITEIPFGKTTGLLIESILKAKDKGKIKIKKIDDLTTDRAEIVIHLPNDVSPDKTIDALYAFTDCEISISPNACVIADNKPQFLDVHEILRYNTKHTMDLLGRELRIRLDELAEEWHYSSLEKIFFENQVYKILEDRSFSTWDAQLAEVFSRMKEYQALVQKEIVMDDIDRLVEKPVRKISKFDAKAMDEKLRSLEEEMDEISNHLAHLPEFTAAYLRNLKKKYGKAYPRQTEIVNFESIEATRVVNNNAKLYANMTEGFVGINLKKEDNAEYICDCSDLSEIIVFHKDGKYMVTKVSNKAFLGKDIIHVGVFDRNDTRTIYNAIYREGKSPVSYAKRFAVTSITRDKEYDVTQGTPGSVLLWFTANPDGEAETVRINFVPKPKLKKSSEEYDFSKLLIKGRASRGNLVSKNAIRKITLKSKGVSTIGGKDLWFDEDINRLNEDGRGKYLGQFNSGDQILAIFRDGTYYTTSFDLSNRYQGDILSIEKFVQDKTFSAIYYDGAQKCFYVKRFSFESRDNTPQTFISDTKGSYLVALSGDMHPQMEVTFGGKHAHREAEKIDVEEFIGKKGLQAKGKKVSQYEVESAGFVEPLVKDVPSPETAEEAPVQATAEEAPVQAGQESAGQDAASGLDSTSQNSTGHDFTSQDSGDKGGKEPEEDIQFTLF</sequence>
<keyword evidence="4 6" id="KW-0238">DNA-binding</keyword>
<evidence type="ECO:0000313" key="10">
    <source>
        <dbReference type="Proteomes" id="UP000823750"/>
    </source>
</evidence>
<feature type="region of interest" description="Disordered" evidence="7">
    <location>
        <begin position="868"/>
        <end position="941"/>
    </location>
</feature>
<feature type="region of interest" description="Disordered" evidence="7">
    <location>
        <begin position="1"/>
        <end position="43"/>
    </location>
</feature>
<feature type="compositionally biased region" description="Polar residues" evidence="7">
    <location>
        <begin position="907"/>
        <end position="923"/>
    </location>
</feature>